<name>A0A7S6WRD1_9SPIR</name>
<proteinExistence type="predicted"/>
<evidence type="ECO:0000313" key="1">
    <source>
        <dbReference type="EMBL" id="QOW61928.1"/>
    </source>
</evidence>
<dbReference type="GeneID" id="301090166"/>
<dbReference type="PANTHER" id="PTHR38030:SF2">
    <property type="entry name" value="PROTOPORPHYRINOGEN IX DEHYDROGENASE [QUINONE]"/>
    <property type="match status" value="1"/>
</dbReference>
<dbReference type="Pfam" id="PF12641">
    <property type="entry name" value="Flavodoxin_3"/>
    <property type="match status" value="1"/>
</dbReference>
<dbReference type="InterPro" id="IPR052200">
    <property type="entry name" value="Protoporphyrinogen_IX_DH"/>
</dbReference>
<accession>A0A7S6WRD1</accession>
<evidence type="ECO:0000313" key="2">
    <source>
        <dbReference type="Proteomes" id="UP000593915"/>
    </source>
</evidence>
<dbReference type="SUPFAM" id="SSF52218">
    <property type="entry name" value="Flavoproteins"/>
    <property type="match status" value="1"/>
</dbReference>
<reference evidence="1 2" key="1">
    <citation type="submission" date="2020-09" db="EMBL/GenBank/DDBJ databases">
        <title>Characterization of Treponema spp. from bovine digital dermatitis in Korea.</title>
        <authorList>
            <person name="Espiritu H.M."/>
            <person name="Cho Y.I."/>
            <person name="Mamuad L."/>
        </authorList>
    </citation>
    <scope>NUCLEOTIDE SEQUENCE [LARGE SCALE GENOMIC DNA]</scope>
    <source>
        <strain evidence="1 2">KS1</strain>
    </source>
</reference>
<dbReference type="PANTHER" id="PTHR38030">
    <property type="entry name" value="PROTOPORPHYRINOGEN IX DEHYDROGENASE [MENAQUINONE]"/>
    <property type="match status" value="1"/>
</dbReference>
<dbReference type="Gene3D" id="3.40.50.360">
    <property type="match status" value="1"/>
</dbReference>
<protein>
    <submittedName>
        <fullName evidence="1">Flavodoxin family protein</fullName>
    </submittedName>
</protein>
<dbReference type="RefSeq" id="WP_020965428.1">
    <property type="nucleotide sequence ID" value="NZ_CP045670.1"/>
</dbReference>
<dbReference type="Proteomes" id="UP000593915">
    <property type="component" value="Chromosome"/>
</dbReference>
<dbReference type="GO" id="GO:0006783">
    <property type="term" value="P:heme biosynthetic process"/>
    <property type="evidence" value="ECO:0007669"/>
    <property type="project" value="TreeGrafter"/>
</dbReference>
<dbReference type="EMBL" id="CP061839">
    <property type="protein sequence ID" value="QOW61928.1"/>
    <property type="molecule type" value="Genomic_DNA"/>
</dbReference>
<dbReference type="InterPro" id="IPR029039">
    <property type="entry name" value="Flavoprotein-like_sf"/>
</dbReference>
<dbReference type="InterPro" id="IPR008254">
    <property type="entry name" value="Flavodoxin/NO_synth"/>
</dbReference>
<gene>
    <name evidence="1" type="ORF">IFE08_06200</name>
</gene>
<dbReference type="AlphaFoldDB" id="A0A7S6WRD1"/>
<dbReference type="GO" id="GO:0010181">
    <property type="term" value="F:FMN binding"/>
    <property type="evidence" value="ECO:0007669"/>
    <property type="project" value="InterPro"/>
</dbReference>
<dbReference type="GO" id="GO:0070819">
    <property type="term" value="F:menaquinone-dependent protoporphyrinogen oxidase activity"/>
    <property type="evidence" value="ECO:0007669"/>
    <property type="project" value="TreeGrafter"/>
</dbReference>
<sequence>MKTLLAYSSKTGNTKKVAEAILKSLPEGTDFFEVTQVKNADIYDSIVVGFWIDKALPNKEALEFIKTIRNKKTGYFFTLGAYTNSEHAKECHKNIEKLLTENGNTVLRGFCCQGKIDPALTQMFMSFPKGHPHYMDEERRKRHEEAAKHPDEEDLKKAEDAFKEFMQ</sequence>
<organism evidence="1 2">
    <name type="scientific">Treponema pedis</name>
    <dbReference type="NCBI Taxonomy" id="409322"/>
    <lineage>
        <taxon>Bacteria</taxon>
        <taxon>Pseudomonadati</taxon>
        <taxon>Spirochaetota</taxon>
        <taxon>Spirochaetia</taxon>
        <taxon>Spirochaetales</taxon>
        <taxon>Treponemataceae</taxon>
        <taxon>Treponema</taxon>
    </lineage>
</organism>